<sequence length="53" mass="6112">MTEKLASTIIPLYDEHAAAWERLRPTTLFERPWLDRFLQLTPANARLLDLGCG</sequence>
<dbReference type="Gene3D" id="3.40.50.150">
    <property type="entry name" value="Vaccinia Virus protein VP39"/>
    <property type="match status" value="1"/>
</dbReference>
<dbReference type="GO" id="GO:0032259">
    <property type="term" value="P:methylation"/>
    <property type="evidence" value="ECO:0007669"/>
    <property type="project" value="UniProtKB-KW"/>
</dbReference>
<dbReference type="Proteomes" id="UP001234811">
    <property type="component" value="Unassembled WGS sequence"/>
</dbReference>
<name>A0ABD5BGY0_SERMA</name>
<comment type="caution">
    <text evidence="1">The sequence shown here is derived from an EMBL/GenBank/DDBJ whole genome shotgun (WGS) entry which is preliminary data.</text>
</comment>
<dbReference type="SUPFAM" id="SSF53335">
    <property type="entry name" value="S-adenosyl-L-methionine-dependent methyltransferases"/>
    <property type="match status" value="1"/>
</dbReference>
<feature type="non-terminal residue" evidence="1">
    <location>
        <position position="53"/>
    </location>
</feature>
<accession>A0ABD5BGY0</accession>
<gene>
    <name evidence="1" type="ORF">RF091_09490</name>
</gene>
<evidence type="ECO:0000313" key="2">
    <source>
        <dbReference type="Proteomes" id="UP001234811"/>
    </source>
</evidence>
<dbReference type="AlphaFoldDB" id="A0ABD5BGY0"/>
<evidence type="ECO:0000313" key="1">
    <source>
        <dbReference type="EMBL" id="MDQ9555739.1"/>
    </source>
</evidence>
<reference evidence="1 2" key="1">
    <citation type="submission" date="2023-07" db="EMBL/GenBank/DDBJ databases">
        <title>Pathogens genome sequencing project 196.</title>
        <authorList>
            <person name="Cao X."/>
        </authorList>
    </citation>
    <scope>NUCLEOTIDE SEQUENCE [LARGE SCALE GENOMIC DNA]</scope>
    <source>
        <strain evidence="1 2">SM41</strain>
    </source>
</reference>
<keyword evidence="1" id="KW-0489">Methyltransferase</keyword>
<dbReference type="EMBL" id="JAVIPQ010000133">
    <property type="protein sequence ID" value="MDQ9555739.1"/>
    <property type="molecule type" value="Genomic_DNA"/>
</dbReference>
<protein>
    <submittedName>
        <fullName evidence="1">SAM-dependent methyltransferase</fullName>
    </submittedName>
</protein>
<dbReference type="InterPro" id="IPR029063">
    <property type="entry name" value="SAM-dependent_MTases_sf"/>
</dbReference>
<organism evidence="1 2">
    <name type="scientific">Serratia marcescens</name>
    <dbReference type="NCBI Taxonomy" id="615"/>
    <lineage>
        <taxon>Bacteria</taxon>
        <taxon>Pseudomonadati</taxon>
        <taxon>Pseudomonadota</taxon>
        <taxon>Gammaproteobacteria</taxon>
        <taxon>Enterobacterales</taxon>
        <taxon>Yersiniaceae</taxon>
        <taxon>Serratia</taxon>
    </lineage>
</organism>
<proteinExistence type="predicted"/>
<keyword evidence="1" id="KW-0808">Transferase</keyword>
<dbReference type="GO" id="GO:0008168">
    <property type="term" value="F:methyltransferase activity"/>
    <property type="evidence" value="ECO:0007669"/>
    <property type="project" value="UniProtKB-KW"/>
</dbReference>